<keyword evidence="3" id="KW-1185">Reference proteome</keyword>
<dbReference type="Pfam" id="PF14014">
    <property type="entry name" value="DUF4230"/>
    <property type="match status" value="1"/>
</dbReference>
<evidence type="ECO:0000256" key="1">
    <source>
        <dbReference type="SAM" id="Phobius"/>
    </source>
</evidence>
<dbReference type="InterPro" id="IPR025324">
    <property type="entry name" value="DUF4230"/>
</dbReference>
<reference evidence="2 3" key="1">
    <citation type="journal article" date="2021" name="Sci. Rep.">
        <title>The distribution of antibiotic resistance genes in chicken gut microbiota commensals.</title>
        <authorList>
            <person name="Juricova H."/>
            <person name="Matiasovicova J."/>
            <person name="Kubasova T."/>
            <person name="Cejkova D."/>
            <person name="Rychlik I."/>
        </authorList>
    </citation>
    <scope>NUCLEOTIDE SEQUENCE [LARGE SCALE GENOMIC DNA]</scope>
    <source>
        <strain evidence="2 3">An819</strain>
    </source>
</reference>
<keyword evidence="1" id="KW-1133">Transmembrane helix</keyword>
<keyword evidence="1" id="KW-0472">Membrane</keyword>
<dbReference type="EMBL" id="JACJJL010000005">
    <property type="protein sequence ID" value="MBM6660979.1"/>
    <property type="molecule type" value="Genomic_DNA"/>
</dbReference>
<proteinExistence type="predicted"/>
<evidence type="ECO:0000313" key="3">
    <source>
        <dbReference type="Proteomes" id="UP000764045"/>
    </source>
</evidence>
<dbReference type="Proteomes" id="UP000764045">
    <property type="component" value="Unassembled WGS sequence"/>
</dbReference>
<organism evidence="2 3">
    <name type="scientific">Marseilla massiliensis</name>
    <dbReference type="NCBI Taxonomy" id="1841864"/>
    <lineage>
        <taxon>Bacteria</taxon>
        <taxon>Pseudomonadati</taxon>
        <taxon>Bacteroidota</taxon>
        <taxon>Bacteroidia</taxon>
        <taxon>Bacteroidales</taxon>
        <taxon>Prevotellaceae</taxon>
        <taxon>Marseilla</taxon>
    </lineage>
</organism>
<name>A0A938WL09_9BACT</name>
<gene>
    <name evidence="2" type="ORF">H6B30_04280</name>
</gene>
<comment type="caution">
    <text evidence="2">The sequence shown here is derived from an EMBL/GenBank/DDBJ whole genome shotgun (WGS) entry which is preliminary data.</text>
</comment>
<protein>
    <submittedName>
        <fullName evidence="2">DUF4230 domain-containing protein</fullName>
    </submittedName>
</protein>
<feature type="transmembrane region" description="Helical" evidence="1">
    <location>
        <begin position="12"/>
        <end position="31"/>
    </location>
</feature>
<sequence length="201" mass="22451">MKKLLNNISKARIVAVAVIAVAVLAAFFWVGHTAHNSTVSIGSDKKIDITPEQIRSIKAIGQWEFLSVTDEELVDTVRRGIFSDDHLVRIYYGTLRFGVDLGQAKPGWIVASGDSVTVTLPPISLLDHDFIDEARTKSFFESGRWSAADREALYRRAYSQMLSHGFTEANIKSAENNADAQFRNMLRAMGFENIVVRFAKQ</sequence>
<dbReference type="AlphaFoldDB" id="A0A938WL09"/>
<accession>A0A938WL09</accession>
<dbReference type="RefSeq" id="WP_205108261.1">
    <property type="nucleotide sequence ID" value="NZ_CAWUJD010000001.1"/>
</dbReference>
<evidence type="ECO:0000313" key="2">
    <source>
        <dbReference type="EMBL" id="MBM6660979.1"/>
    </source>
</evidence>
<keyword evidence="1" id="KW-0812">Transmembrane</keyword>